<dbReference type="EMBL" id="JAEPRD010000030">
    <property type="protein sequence ID" value="KAG2206573.1"/>
    <property type="molecule type" value="Genomic_DNA"/>
</dbReference>
<reference evidence="1" key="1">
    <citation type="submission" date="2020-12" db="EMBL/GenBank/DDBJ databases">
        <title>Metabolic potential, ecology and presence of endohyphal bacteria is reflected in genomic diversity of Mucoromycotina.</title>
        <authorList>
            <person name="Muszewska A."/>
            <person name="Okrasinska A."/>
            <person name="Steczkiewicz K."/>
            <person name="Drgas O."/>
            <person name="Orlowska M."/>
            <person name="Perlinska-Lenart U."/>
            <person name="Aleksandrzak-Piekarczyk T."/>
            <person name="Szatraj K."/>
            <person name="Zielenkiewicz U."/>
            <person name="Pilsyk S."/>
            <person name="Malc E."/>
            <person name="Mieczkowski P."/>
            <person name="Kruszewska J.S."/>
            <person name="Biernat P."/>
            <person name="Pawlowska J."/>
        </authorList>
    </citation>
    <scope>NUCLEOTIDE SEQUENCE</scope>
    <source>
        <strain evidence="1">WA0000017839</strain>
    </source>
</reference>
<evidence type="ECO:0000313" key="1">
    <source>
        <dbReference type="EMBL" id="KAG2206573.1"/>
    </source>
</evidence>
<evidence type="ECO:0000313" key="2">
    <source>
        <dbReference type="Proteomes" id="UP000603453"/>
    </source>
</evidence>
<dbReference type="OrthoDB" id="2286793at2759"/>
<accession>A0A8H7V7T9</accession>
<proteinExistence type="predicted"/>
<dbReference type="Proteomes" id="UP000603453">
    <property type="component" value="Unassembled WGS sequence"/>
</dbReference>
<organism evidence="1 2">
    <name type="scientific">Mucor saturninus</name>
    <dbReference type="NCBI Taxonomy" id="64648"/>
    <lineage>
        <taxon>Eukaryota</taxon>
        <taxon>Fungi</taxon>
        <taxon>Fungi incertae sedis</taxon>
        <taxon>Mucoromycota</taxon>
        <taxon>Mucoromycotina</taxon>
        <taxon>Mucoromycetes</taxon>
        <taxon>Mucorales</taxon>
        <taxon>Mucorineae</taxon>
        <taxon>Mucoraceae</taxon>
        <taxon>Mucor</taxon>
    </lineage>
</organism>
<protein>
    <submittedName>
        <fullName evidence="1">Uncharacterized protein</fullName>
    </submittedName>
</protein>
<gene>
    <name evidence="1" type="ORF">INT47_008590</name>
</gene>
<keyword evidence="2" id="KW-1185">Reference proteome</keyword>
<name>A0A8H7V7T9_9FUNG</name>
<dbReference type="AlphaFoldDB" id="A0A8H7V7T9"/>
<sequence>MSDNQIKTNNTPSGELDLSRYEKIPMDLNFSPLREYFEGIHLYNKTEVMETPSSANYKTMPVEILGSLEAIATHTQKKKHHKSRRKPVAHTLPDDELEVYMERRLLRQNDKPKSSQPFIVGSLQEKPPVPWPTALMTTADSKLRNRLANRQTVNWPLLPHHHNHFTEDEQDIIFDMENDFFGDGMNNEDPRFNTK</sequence>
<comment type="caution">
    <text evidence="1">The sequence shown here is derived from an EMBL/GenBank/DDBJ whole genome shotgun (WGS) entry which is preliminary data.</text>
</comment>